<accession>A0A1I4W0Z7</accession>
<gene>
    <name evidence="1" type="ORF">SAMN05216289_103257</name>
</gene>
<keyword evidence="2" id="KW-1185">Reference proteome</keyword>
<dbReference type="InterPro" id="IPR045179">
    <property type="entry name" value="YgfZ/GcvT"/>
</dbReference>
<dbReference type="AlphaFoldDB" id="A0A1I4W0Z7"/>
<dbReference type="InterPro" id="IPR017703">
    <property type="entry name" value="YgfZ/GCV_T_CS"/>
</dbReference>
<dbReference type="Proteomes" id="UP000198575">
    <property type="component" value="Unassembled WGS sequence"/>
</dbReference>
<protein>
    <recommendedName>
        <fullName evidence="3">Aminomethyltransferase folate-binding domain-containing protein</fullName>
    </recommendedName>
</protein>
<dbReference type="NCBIfam" id="TIGR03317">
    <property type="entry name" value="ygfZ_signature"/>
    <property type="match status" value="1"/>
</dbReference>
<dbReference type="PANTHER" id="PTHR22602">
    <property type="entry name" value="TRANSFERASE CAF17, MITOCHONDRIAL-RELATED"/>
    <property type="match status" value="1"/>
</dbReference>
<dbReference type="EMBL" id="FOVF01000003">
    <property type="protein sequence ID" value="SFN07268.1"/>
    <property type="molecule type" value="Genomic_DNA"/>
</dbReference>
<evidence type="ECO:0000313" key="1">
    <source>
        <dbReference type="EMBL" id="SFN07268.1"/>
    </source>
</evidence>
<proteinExistence type="predicted"/>
<name>A0A1I4W0Z7_9GAMM</name>
<dbReference type="OrthoDB" id="9796287at2"/>
<sequence>MDSGSGLGFDMESVNYKILMPGADSDNLCLHLHWPIEACIVLFATSWIFATTVPIPLATAEIVELSGNDAIVFAQSQFSSDVGLLTPGHYQWSAWLSAQGRVRQLFALLRPDPDRLLAWLPRGSANDMVTALTRYVMRAKVALRVVPDLVLHDGEAEPSASGVLTPADSGWLLALPGSTPRSAVLASAPASPAPDPRRLVEWQLADVDAGLPWIGPEVADMFTPQALGIERLGAISHAKGCYPGQEIVARLHYRGGNKRGCFRVSIEQPAPPRPGTSIVSATGSALGTLLYAAPSDAMRSRGLAVLPQQEAEHLAPTLESGACVEILGPAGKSPSTD</sequence>
<dbReference type="Gene3D" id="3.30.70.1400">
    <property type="entry name" value="Aminomethyltransferase beta-barrel domains"/>
    <property type="match status" value="1"/>
</dbReference>
<organism evidence="1 2">
    <name type="scientific">Dokdonella immobilis</name>
    <dbReference type="NCBI Taxonomy" id="578942"/>
    <lineage>
        <taxon>Bacteria</taxon>
        <taxon>Pseudomonadati</taxon>
        <taxon>Pseudomonadota</taxon>
        <taxon>Gammaproteobacteria</taxon>
        <taxon>Lysobacterales</taxon>
        <taxon>Rhodanobacteraceae</taxon>
        <taxon>Dokdonella</taxon>
    </lineage>
</organism>
<reference evidence="1 2" key="1">
    <citation type="submission" date="2016-10" db="EMBL/GenBank/DDBJ databases">
        <authorList>
            <person name="de Groot N.N."/>
        </authorList>
    </citation>
    <scope>NUCLEOTIDE SEQUENCE [LARGE SCALE GENOMIC DNA]</scope>
    <source>
        <strain evidence="1 2">CGMCC 1.7659</strain>
    </source>
</reference>
<dbReference type="Gene3D" id="2.40.30.160">
    <property type="match status" value="1"/>
</dbReference>
<dbReference type="SUPFAM" id="SSF103025">
    <property type="entry name" value="Folate-binding domain"/>
    <property type="match status" value="1"/>
</dbReference>
<dbReference type="STRING" id="578942.SAMN05216289_103257"/>
<evidence type="ECO:0008006" key="3">
    <source>
        <dbReference type="Google" id="ProtNLM"/>
    </source>
</evidence>
<dbReference type="PANTHER" id="PTHR22602:SF0">
    <property type="entry name" value="TRANSFERASE CAF17, MITOCHONDRIAL-RELATED"/>
    <property type="match status" value="1"/>
</dbReference>
<evidence type="ECO:0000313" key="2">
    <source>
        <dbReference type="Proteomes" id="UP000198575"/>
    </source>
</evidence>
<dbReference type="GO" id="GO:0016226">
    <property type="term" value="P:iron-sulfur cluster assembly"/>
    <property type="evidence" value="ECO:0007669"/>
    <property type="project" value="TreeGrafter"/>
</dbReference>